<evidence type="ECO:0000256" key="1">
    <source>
        <dbReference type="SAM" id="MobiDB-lite"/>
    </source>
</evidence>
<dbReference type="Proteomes" id="UP001418222">
    <property type="component" value="Unassembled WGS sequence"/>
</dbReference>
<comment type="caution">
    <text evidence="3">The sequence shown here is derived from an EMBL/GenBank/DDBJ whole genome shotgun (WGS) entry which is preliminary data.</text>
</comment>
<dbReference type="InterPro" id="IPR008921">
    <property type="entry name" value="DNA_pol3_clamp-load_cplx_C"/>
</dbReference>
<dbReference type="Gene3D" id="1.10.3710.10">
    <property type="entry name" value="DNA polymerase III clamp loader subunits, C-terminal domain"/>
    <property type="match status" value="1"/>
</dbReference>
<dbReference type="GO" id="GO:0003677">
    <property type="term" value="F:DNA binding"/>
    <property type="evidence" value="ECO:0007669"/>
    <property type="project" value="InterPro"/>
</dbReference>
<evidence type="ECO:0000259" key="2">
    <source>
        <dbReference type="Pfam" id="PF12002"/>
    </source>
</evidence>
<organism evidence="3 4">
    <name type="scientific">Platanthera zijinensis</name>
    <dbReference type="NCBI Taxonomy" id="2320716"/>
    <lineage>
        <taxon>Eukaryota</taxon>
        <taxon>Viridiplantae</taxon>
        <taxon>Streptophyta</taxon>
        <taxon>Embryophyta</taxon>
        <taxon>Tracheophyta</taxon>
        <taxon>Spermatophyta</taxon>
        <taxon>Magnoliopsida</taxon>
        <taxon>Liliopsida</taxon>
        <taxon>Asparagales</taxon>
        <taxon>Orchidaceae</taxon>
        <taxon>Orchidoideae</taxon>
        <taxon>Orchideae</taxon>
        <taxon>Orchidinae</taxon>
        <taxon>Platanthera</taxon>
    </lineage>
</organism>
<dbReference type="PANTHER" id="PTHR13779:SF7">
    <property type="entry name" value="ATPASE WRNIP1"/>
    <property type="match status" value="1"/>
</dbReference>
<dbReference type="GO" id="GO:0008047">
    <property type="term" value="F:enzyme activator activity"/>
    <property type="evidence" value="ECO:0007669"/>
    <property type="project" value="TreeGrafter"/>
</dbReference>
<feature type="domain" description="MgsA AAA+ ATPase C-terminal" evidence="2">
    <location>
        <begin position="9"/>
        <end position="62"/>
    </location>
</feature>
<gene>
    <name evidence="3" type="ORF">KSP39_PZI020305</name>
</gene>
<reference evidence="3 4" key="1">
    <citation type="journal article" date="2022" name="Nat. Plants">
        <title>Genomes of leafy and leafless Platanthera orchids illuminate the evolution of mycoheterotrophy.</title>
        <authorList>
            <person name="Li M.H."/>
            <person name="Liu K.W."/>
            <person name="Li Z."/>
            <person name="Lu H.C."/>
            <person name="Ye Q.L."/>
            <person name="Zhang D."/>
            <person name="Wang J.Y."/>
            <person name="Li Y.F."/>
            <person name="Zhong Z.M."/>
            <person name="Liu X."/>
            <person name="Yu X."/>
            <person name="Liu D.K."/>
            <person name="Tu X.D."/>
            <person name="Liu B."/>
            <person name="Hao Y."/>
            <person name="Liao X.Y."/>
            <person name="Jiang Y.T."/>
            <person name="Sun W.H."/>
            <person name="Chen J."/>
            <person name="Chen Y.Q."/>
            <person name="Ai Y."/>
            <person name="Zhai J.W."/>
            <person name="Wu S.S."/>
            <person name="Zhou Z."/>
            <person name="Hsiao Y.Y."/>
            <person name="Wu W.L."/>
            <person name="Chen Y.Y."/>
            <person name="Lin Y.F."/>
            <person name="Hsu J.L."/>
            <person name="Li C.Y."/>
            <person name="Wang Z.W."/>
            <person name="Zhao X."/>
            <person name="Zhong W.Y."/>
            <person name="Ma X.K."/>
            <person name="Ma L."/>
            <person name="Huang J."/>
            <person name="Chen G.Z."/>
            <person name="Huang M.Z."/>
            <person name="Huang L."/>
            <person name="Peng D.H."/>
            <person name="Luo Y.B."/>
            <person name="Zou S.Q."/>
            <person name="Chen S.P."/>
            <person name="Lan S."/>
            <person name="Tsai W.C."/>
            <person name="Van de Peer Y."/>
            <person name="Liu Z.J."/>
        </authorList>
    </citation>
    <scope>NUCLEOTIDE SEQUENCE [LARGE SCALE GENOMIC DNA]</scope>
    <source>
        <strain evidence="3">Lor287</strain>
    </source>
</reference>
<dbReference type="GO" id="GO:0000731">
    <property type="term" value="P:DNA synthesis involved in DNA repair"/>
    <property type="evidence" value="ECO:0007669"/>
    <property type="project" value="TreeGrafter"/>
</dbReference>
<dbReference type="SUPFAM" id="SSF48019">
    <property type="entry name" value="post-AAA+ oligomerization domain-like"/>
    <property type="match status" value="1"/>
</dbReference>
<accession>A0AAP0B0Y3</accession>
<dbReference type="GO" id="GO:0005634">
    <property type="term" value="C:nucleus"/>
    <property type="evidence" value="ECO:0007669"/>
    <property type="project" value="TreeGrafter"/>
</dbReference>
<dbReference type="AlphaFoldDB" id="A0AAP0B0Y3"/>
<dbReference type="PANTHER" id="PTHR13779">
    <property type="entry name" value="WERNER HELICASE-INTERACTING PROTEIN 1 FAMILY MEMBER"/>
    <property type="match status" value="1"/>
</dbReference>
<dbReference type="EMBL" id="JBBWWQ010000018">
    <property type="protein sequence ID" value="KAK8921871.1"/>
    <property type="molecule type" value="Genomic_DNA"/>
</dbReference>
<dbReference type="GO" id="GO:0017116">
    <property type="term" value="F:single-stranded DNA helicase activity"/>
    <property type="evidence" value="ECO:0007669"/>
    <property type="project" value="TreeGrafter"/>
</dbReference>
<dbReference type="InterPro" id="IPR021886">
    <property type="entry name" value="MgsA_C"/>
</dbReference>
<dbReference type="Pfam" id="PF12002">
    <property type="entry name" value="MgsA_C"/>
    <property type="match status" value="1"/>
</dbReference>
<evidence type="ECO:0000313" key="4">
    <source>
        <dbReference type="Proteomes" id="UP001418222"/>
    </source>
</evidence>
<evidence type="ECO:0000313" key="3">
    <source>
        <dbReference type="EMBL" id="KAK8921871.1"/>
    </source>
</evidence>
<sequence>MAVKDSVGGNEGVPLHLRNALTKMMKEMGYGDGYVYPPDHPQLCKEQNYMPESLKGRKFLQWPPLDNDEQYRCSETGNRLPFKCAETQDGSKEESESKTLRKLLFQASNMTGSQICHCFATTAGNFRCPATVVASPLLSCCRHPLQPPSANPRQDSLQPDLAFRNPDPPPLQPNLPSHSPDLPLYGRIYPPMARIRLHTTESTFPQLGSAFIQPDLPSHSPAPFPIARSSPTSPCFPSRSSPRCRASPDLYTSGNLHTFMSFVVV</sequence>
<keyword evidence="4" id="KW-1185">Reference proteome</keyword>
<protein>
    <recommendedName>
        <fullName evidence="2">MgsA AAA+ ATPase C-terminal domain-containing protein</fullName>
    </recommendedName>
</protein>
<feature type="region of interest" description="Disordered" evidence="1">
    <location>
        <begin position="148"/>
        <end position="179"/>
    </location>
</feature>
<proteinExistence type="predicted"/>
<name>A0AAP0B0Y3_9ASPA</name>
<dbReference type="GO" id="GO:0006261">
    <property type="term" value="P:DNA-templated DNA replication"/>
    <property type="evidence" value="ECO:0007669"/>
    <property type="project" value="TreeGrafter"/>
</dbReference>
<dbReference type="InterPro" id="IPR051314">
    <property type="entry name" value="AAA_ATPase_RarA/MGS1/WRNIP1"/>
</dbReference>